<organism evidence="2 3">
    <name type="scientific">Capnocytophaga ochracea F0287</name>
    <dbReference type="NCBI Taxonomy" id="873517"/>
    <lineage>
        <taxon>Bacteria</taxon>
        <taxon>Pseudomonadati</taxon>
        <taxon>Bacteroidota</taxon>
        <taxon>Flavobacteriia</taxon>
        <taxon>Flavobacteriales</taxon>
        <taxon>Flavobacteriaceae</taxon>
        <taxon>Capnocytophaga</taxon>
    </lineage>
</organism>
<dbReference type="Proteomes" id="UP000005391">
    <property type="component" value="Unassembled WGS sequence"/>
</dbReference>
<dbReference type="eggNOG" id="ENOG5031NSN">
    <property type="taxonomic scope" value="Bacteria"/>
</dbReference>
<proteinExistence type="predicted"/>
<feature type="chain" id="PRO_5003185965" evidence="1">
    <location>
        <begin position="19"/>
        <end position="561"/>
    </location>
</feature>
<accession>E4MRR3</accession>
<dbReference type="EMBL" id="AEOH01000030">
    <property type="protein sequence ID" value="EFS97651.1"/>
    <property type="molecule type" value="Genomic_DNA"/>
</dbReference>
<sequence length="561" mass="66530">MMKALILYVLCGILPLQAQFILPSKDVSLVAVIDKEYHFYHQKKNGNYVSMQLNFRRESLPDSTFYAYTPYWTMDNKELSYNDLHLRKDAFIEMKDVRHTTYADIMGKNFGDPIATQERRETYCFSLLNTSVATEKWLIYTNDNSPKSEQLMEENEYGSRVRVRDTTQRWESYNNNYFSYFILEIGKDKQIYLLTGLKYSDKTPFISRVYYPLRRQKSTVIGLYSDGQRRKLEELPPIEVRYTKMVRNYEVEEFLTLRPQGKQYELVGRFNQQVLPKAYDTIYYNSYGAIGKNKQYTEVYNYRSQPLLIEGLKSAYLYRMGMEAIVRDSVGLYTMDGKKVKNLLMPYVWYCGLSFREEVYRLNKDTIEGQITHYIDFKDTPLMSDREVADERYRLIDRNAEEEVAFINATDYYQRSYLSWDKKEEQRTHLFPHLLSVKREGKVGLFYYDYSKATNYTNEEKQNLYNNFFSKDKDGSSVFILGMIPTVIKYMEGKQLLPFVFDKIKQKENDAIYLYKDGKIGFYPQTSAQYDKAIPLSASFYAIEKNGKKGFLDIHTLQEYF</sequence>
<keyword evidence="1" id="KW-0732">Signal</keyword>
<feature type="signal peptide" evidence="1">
    <location>
        <begin position="1"/>
        <end position="18"/>
    </location>
</feature>
<reference evidence="2 3" key="1">
    <citation type="submission" date="2010-10" db="EMBL/GenBank/DDBJ databases">
        <authorList>
            <person name="Muzny D."/>
            <person name="Qin X."/>
            <person name="Deng J."/>
            <person name="Jiang H."/>
            <person name="Liu Y."/>
            <person name="Qu J."/>
            <person name="Song X.-Z."/>
            <person name="Zhang L."/>
            <person name="Thornton R."/>
            <person name="Coyle M."/>
            <person name="Francisco L."/>
            <person name="Jackson L."/>
            <person name="Javaid M."/>
            <person name="Korchina V."/>
            <person name="Kovar C."/>
            <person name="Mata R."/>
            <person name="Mathew T."/>
            <person name="Ngo R."/>
            <person name="Nguyen L."/>
            <person name="Nguyen N."/>
            <person name="Okwuonu G."/>
            <person name="Ongeri F."/>
            <person name="Pham C."/>
            <person name="Simmons D."/>
            <person name="Wilczek-Boney K."/>
            <person name="Hale W."/>
            <person name="Jakkamsetti A."/>
            <person name="Pham P."/>
            <person name="Ruth R."/>
            <person name="San Lucas F."/>
            <person name="Warren J."/>
            <person name="Zhang J."/>
            <person name="Zhao Z."/>
            <person name="Zhou C."/>
            <person name="Zhu D."/>
            <person name="Lee S."/>
            <person name="Bess C."/>
            <person name="Blankenburg K."/>
            <person name="Forbes L."/>
            <person name="Fu Q."/>
            <person name="Gubbala S."/>
            <person name="Hirani K."/>
            <person name="Jayaseelan J.C."/>
            <person name="Lara F."/>
            <person name="Munidasa M."/>
            <person name="Palculict T."/>
            <person name="Patil S."/>
            <person name="Pu L.-L."/>
            <person name="Saada N."/>
            <person name="Tang L."/>
            <person name="Weissenberger G."/>
            <person name="Zhu Y."/>
            <person name="Hemphill L."/>
            <person name="Shang Y."/>
            <person name="Youmans B."/>
            <person name="Ayvaz T."/>
            <person name="Ross M."/>
            <person name="Santibanez J."/>
            <person name="Aqrawi P."/>
            <person name="Gross S."/>
            <person name="Joshi V."/>
            <person name="Fowler G."/>
            <person name="Nazareth L."/>
            <person name="Reid J."/>
            <person name="Worley K."/>
            <person name="Petrosino J."/>
            <person name="Highlander S."/>
            <person name="Gibbs R."/>
        </authorList>
    </citation>
    <scope>NUCLEOTIDE SEQUENCE [LARGE SCALE GENOMIC DNA]</scope>
    <source>
        <strain evidence="2 3">F0287</strain>
    </source>
</reference>
<name>E4MRR3_CAPOC</name>
<gene>
    <name evidence="2" type="ORF">HMPREF1977_1073</name>
</gene>
<evidence type="ECO:0000256" key="1">
    <source>
        <dbReference type="SAM" id="SignalP"/>
    </source>
</evidence>
<evidence type="ECO:0000313" key="3">
    <source>
        <dbReference type="Proteomes" id="UP000005391"/>
    </source>
</evidence>
<dbReference type="AlphaFoldDB" id="E4MRR3"/>
<comment type="caution">
    <text evidence="2">The sequence shown here is derived from an EMBL/GenBank/DDBJ whole genome shotgun (WGS) entry which is preliminary data.</text>
</comment>
<protein>
    <submittedName>
        <fullName evidence="2">Uncharacterized protein</fullName>
    </submittedName>
</protein>
<dbReference type="HOGENOM" id="CLU_040272_0_0_10"/>
<dbReference type="RefSeq" id="WP_002673063.1">
    <property type="nucleotide sequence ID" value="NZ_GL573160.1"/>
</dbReference>
<evidence type="ECO:0000313" key="2">
    <source>
        <dbReference type="EMBL" id="EFS97651.1"/>
    </source>
</evidence>